<sequence>MIQETSFTYKPSEHEREKASNSYLMSLVALIAGLPLPIINLLATFFFYLANRKGTYYVRWHCTQALFSQLALLGINSASFWWTVSIVFSDEKVSNQYFAYIFTVIIFNLLEIFSTIYAAVQTRKGKHIKFLFFGNITNLICKP</sequence>
<reference evidence="6 7" key="1">
    <citation type="submission" date="2019-02" db="EMBL/GenBank/DDBJ databases">
        <title>Flavobacterium sp. RD-2-33 isolated from forest soil.</title>
        <authorList>
            <person name="Chaudhary D.K."/>
        </authorList>
    </citation>
    <scope>NUCLEOTIDE SEQUENCE [LARGE SCALE GENOMIC DNA]</scope>
    <source>
        <strain evidence="6 7">RD-2-33</strain>
    </source>
</reference>
<dbReference type="InterPro" id="IPR019109">
    <property type="entry name" value="MamF_MmsF"/>
</dbReference>
<evidence type="ECO:0000256" key="3">
    <source>
        <dbReference type="ARBA" id="ARBA00022989"/>
    </source>
</evidence>
<evidence type="ECO:0000256" key="2">
    <source>
        <dbReference type="ARBA" id="ARBA00022692"/>
    </source>
</evidence>
<proteinExistence type="predicted"/>
<evidence type="ECO:0000256" key="1">
    <source>
        <dbReference type="ARBA" id="ARBA00004141"/>
    </source>
</evidence>
<evidence type="ECO:0000256" key="5">
    <source>
        <dbReference type="SAM" id="Phobius"/>
    </source>
</evidence>
<dbReference type="Pfam" id="PF09685">
    <property type="entry name" value="MamF_MmsF"/>
    <property type="match status" value="1"/>
</dbReference>
<dbReference type="AlphaFoldDB" id="A0A4Q9Z2Y3"/>
<evidence type="ECO:0008006" key="8">
    <source>
        <dbReference type="Google" id="ProtNLM"/>
    </source>
</evidence>
<evidence type="ECO:0000313" key="6">
    <source>
        <dbReference type="EMBL" id="TBX70753.1"/>
    </source>
</evidence>
<evidence type="ECO:0000256" key="4">
    <source>
        <dbReference type="ARBA" id="ARBA00023136"/>
    </source>
</evidence>
<dbReference type="OrthoDB" id="1092330at2"/>
<keyword evidence="2 5" id="KW-0812">Transmembrane</keyword>
<evidence type="ECO:0000313" key="7">
    <source>
        <dbReference type="Proteomes" id="UP000293300"/>
    </source>
</evidence>
<dbReference type="Proteomes" id="UP000293300">
    <property type="component" value="Unassembled WGS sequence"/>
</dbReference>
<protein>
    <recommendedName>
        <fullName evidence="8">DUF4870 domain-containing protein</fullName>
    </recommendedName>
</protein>
<keyword evidence="7" id="KW-1185">Reference proteome</keyword>
<dbReference type="RefSeq" id="WP_131475204.1">
    <property type="nucleotide sequence ID" value="NZ_SJPE01000002.1"/>
</dbReference>
<comment type="subcellular location">
    <subcellularLocation>
        <location evidence="1">Membrane</location>
        <topology evidence="1">Multi-pass membrane protein</topology>
    </subcellularLocation>
</comment>
<feature type="transmembrane region" description="Helical" evidence="5">
    <location>
        <begin position="23"/>
        <end position="49"/>
    </location>
</feature>
<accession>A0A4Q9Z2Y3</accession>
<name>A0A4Q9Z2Y3_9FLAO</name>
<feature type="transmembrane region" description="Helical" evidence="5">
    <location>
        <begin position="70"/>
        <end position="88"/>
    </location>
</feature>
<comment type="caution">
    <text evidence="6">The sequence shown here is derived from an EMBL/GenBank/DDBJ whole genome shotgun (WGS) entry which is preliminary data.</text>
</comment>
<keyword evidence="4 5" id="KW-0472">Membrane</keyword>
<keyword evidence="3 5" id="KW-1133">Transmembrane helix</keyword>
<gene>
    <name evidence="6" type="ORF">EZL74_03505</name>
</gene>
<organism evidence="6 7">
    <name type="scientific">Flavobacterium silvisoli</name>
    <dbReference type="NCBI Taxonomy" id="2529433"/>
    <lineage>
        <taxon>Bacteria</taxon>
        <taxon>Pseudomonadati</taxon>
        <taxon>Bacteroidota</taxon>
        <taxon>Flavobacteriia</taxon>
        <taxon>Flavobacteriales</taxon>
        <taxon>Flavobacteriaceae</taxon>
        <taxon>Flavobacterium</taxon>
    </lineage>
</organism>
<dbReference type="EMBL" id="SJPE01000002">
    <property type="protein sequence ID" value="TBX70753.1"/>
    <property type="molecule type" value="Genomic_DNA"/>
</dbReference>
<feature type="transmembrane region" description="Helical" evidence="5">
    <location>
        <begin position="100"/>
        <end position="120"/>
    </location>
</feature>